<accession>A0AAN9M3B9</accession>
<organism evidence="1 2">
    <name type="scientific">Canavalia gladiata</name>
    <name type="common">Sword bean</name>
    <name type="synonym">Dolichos gladiatus</name>
    <dbReference type="NCBI Taxonomy" id="3824"/>
    <lineage>
        <taxon>Eukaryota</taxon>
        <taxon>Viridiplantae</taxon>
        <taxon>Streptophyta</taxon>
        <taxon>Embryophyta</taxon>
        <taxon>Tracheophyta</taxon>
        <taxon>Spermatophyta</taxon>
        <taxon>Magnoliopsida</taxon>
        <taxon>eudicotyledons</taxon>
        <taxon>Gunneridae</taxon>
        <taxon>Pentapetalae</taxon>
        <taxon>rosids</taxon>
        <taxon>fabids</taxon>
        <taxon>Fabales</taxon>
        <taxon>Fabaceae</taxon>
        <taxon>Papilionoideae</taxon>
        <taxon>50 kb inversion clade</taxon>
        <taxon>NPAAA clade</taxon>
        <taxon>indigoferoid/millettioid clade</taxon>
        <taxon>Phaseoleae</taxon>
        <taxon>Canavalia</taxon>
    </lineage>
</organism>
<proteinExistence type="predicted"/>
<gene>
    <name evidence="1" type="ORF">VNO77_15988</name>
</gene>
<dbReference type="EMBL" id="JAYMYQ010000003">
    <property type="protein sequence ID" value="KAK7345384.1"/>
    <property type="molecule type" value="Genomic_DNA"/>
</dbReference>
<keyword evidence="2" id="KW-1185">Reference proteome</keyword>
<evidence type="ECO:0000313" key="2">
    <source>
        <dbReference type="Proteomes" id="UP001367508"/>
    </source>
</evidence>
<dbReference type="Proteomes" id="UP001367508">
    <property type="component" value="Unassembled WGS sequence"/>
</dbReference>
<sequence length="83" mass="9794">MLYISFDYCNTVKCGFEGIYGIQVIQQLNNTRNLKIMREPRGWSRLMNFVTECERTSNPNRNPICRRGGIGIFLNLMKSIRFR</sequence>
<dbReference type="AlphaFoldDB" id="A0AAN9M3B9"/>
<protein>
    <submittedName>
        <fullName evidence="1">Uncharacterized protein</fullName>
    </submittedName>
</protein>
<comment type="caution">
    <text evidence="1">The sequence shown here is derived from an EMBL/GenBank/DDBJ whole genome shotgun (WGS) entry which is preliminary data.</text>
</comment>
<evidence type="ECO:0000313" key="1">
    <source>
        <dbReference type="EMBL" id="KAK7345384.1"/>
    </source>
</evidence>
<reference evidence="1 2" key="1">
    <citation type="submission" date="2024-01" db="EMBL/GenBank/DDBJ databases">
        <title>The genomes of 5 underutilized Papilionoideae crops provide insights into root nodulation and disease resistanc.</title>
        <authorList>
            <person name="Jiang F."/>
        </authorList>
    </citation>
    <scope>NUCLEOTIDE SEQUENCE [LARGE SCALE GENOMIC DNA]</scope>
    <source>
        <strain evidence="1">LVBAO_FW01</strain>
        <tissue evidence="1">Leaves</tissue>
    </source>
</reference>
<name>A0AAN9M3B9_CANGL</name>